<reference evidence="1 2" key="1">
    <citation type="journal article" date="2012" name="Genome Biol.">
        <title>Genome and low-iron response of an oceanic diatom adapted to chronic iron limitation.</title>
        <authorList>
            <person name="Lommer M."/>
            <person name="Specht M."/>
            <person name="Roy A.S."/>
            <person name="Kraemer L."/>
            <person name="Andreson R."/>
            <person name="Gutowska M.A."/>
            <person name="Wolf J."/>
            <person name="Bergner S.V."/>
            <person name="Schilhabel M.B."/>
            <person name="Klostermeier U.C."/>
            <person name="Beiko R.G."/>
            <person name="Rosenstiel P."/>
            <person name="Hippler M."/>
            <person name="Laroche J."/>
        </authorList>
    </citation>
    <scope>NUCLEOTIDE SEQUENCE [LARGE SCALE GENOMIC DNA]</scope>
    <source>
        <strain evidence="1 2">CCMP1005</strain>
    </source>
</reference>
<keyword evidence="2" id="KW-1185">Reference proteome</keyword>
<evidence type="ECO:0000313" key="2">
    <source>
        <dbReference type="Proteomes" id="UP000266841"/>
    </source>
</evidence>
<gene>
    <name evidence="1" type="ORF">THAOC_28799</name>
</gene>
<dbReference type="AlphaFoldDB" id="K0RZ98"/>
<accession>K0RZ98</accession>
<dbReference type="Gene3D" id="3.80.10.10">
    <property type="entry name" value="Ribonuclease Inhibitor"/>
    <property type="match status" value="1"/>
</dbReference>
<evidence type="ECO:0008006" key="3">
    <source>
        <dbReference type="Google" id="ProtNLM"/>
    </source>
</evidence>
<name>K0RZ98_THAOC</name>
<dbReference type="InterPro" id="IPR026906">
    <property type="entry name" value="LRR_5"/>
</dbReference>
<evidence type="ECO:0000313" key="1">
    <source>
        <dbReference type="EMBL" id="EJK51977.1"/>
    </source>
</evidence>
<dbReference type="Proteomes" id="UP000266841">
    <property type="component" value="Unassembled WGS sequence"/>
</dbReference>
<dbReference type="EMBL" id="AGNL01040656">
    <property type="protein sequence ID" value="EJK51977.1"/>
    <property type="molecule type" value="Genomic_DNA"/>
</dbReference>
<sequence length="209" mass="23522">MIGRGAFNGCSTLRSVTVPSSVIKLGQTAFHGCKNLAEVVLLGGDILDRGLFSEEGALNKRFSEMICVNAFRDCPLTNIKISFPERMSRLPKKSRLSIKRRIRNLRRVELTQDGTILACFSVVRRPSGGIDFHDKKNQTAKSLHQVIRLISFHELKESSILIELAMWKSRFNEDRARADCRTSVPDPAKYLIMEYCGFIGFLQPAICLS</sequence>
<dbReference type="Pfam" id="PF13306">
    <property type="entry name" value="LRR_5"/>
    <property type="match status" value="1"/>
</dbReference>
<proteinExistence type="predicted"/>
<dbReference type="InterPro" id="IPR032675">
    <property type="entry name" value="LRR_dom_sf"/>
</dbReference>
<comment type="caution">
    <text evidence="1">The sequence shown here is derived from an EMBL/GenBank/DDBJ whole genome shotgun (WGS) entry which is preliminary data.</text>
</comment>
<protein>
    <recommendedName>
        <fullName evidence="3">Leucine-rich repeat domain-containing protein</fullName>
    </recommendedName>
</protein>
<organism evidence="1 2">
    <name type="scientific">Thalassiosira oceanica</name>
    <name type="common">Marine diatom</name>
    <dbReference type="NCBI Taxonomy" id="159749"/>
    <lineage>
        <taxon>Eukaryota</taxon>
        <taxon>Sar</taxon>
        <taxon>Stramenopiles</taxon>
        <taxon>Ochrophyta</taxon>
        <taxon>Bacillariophyta</taxon>
        <taxon>Coscinodiscophyceae</taxon>
        <taxon>Thalassiosirophycidae</taxon>
        <taxon>Thalassiosirales</taxon>
        <taxon>Thalassiosiraceae</taxon>
        <taxon>Thalassiosira</taxon>
    </lineage>
</organism>